<evidence type="ECO:0000256" key="4">
    <source>
        <dbReference type="ARBA" id="ARBA00022692"/>
    </source>
</evidence>
<dbReference type="PANTHER" id="PTHR34836:SF7">
    <property type="entry name" value="RECEPTOR LIGAND BINDING REGION DOMAIN-CONTAINING PROTEIN"/>
    <property type="match status" value="1"/>
</dbReference>
<dbReference type="InterPro" id="IPR044440">
    <property type="entry name" value="GABAb_receptor_plant_PBP1"/>
</dbReference>
<keyword evidence="9 13" id="KW-0675">Receptor</keyword>
<keyword evidence="6 15" id="KW-1133">Transmembrane helix</keyword>
<keyword evidence="3 13" id="KW-0813">Transport</keyword>
<protein>
    <recommendedName>
        <fullName evidence="13">Glutamate receptor</fullName>
    </recommendedName>
</protein>
<evidence type="ECO:0000256" key="15">
    <source>
        <dbReference type="SAM" id="Phobius"/>
    </source>
</evidence>
<sequence>MHSFKMLPATAIKSLLLFALVFLLSLTSLVDSRNDTDETGLSSTHSSIRIGVVLDLDSPMGAMLDLCLSMAHSDFYSVHSNYQTRLSLHRKNAKGQFGVGSAGGTSSFSLNFELLPAVESFRISVCELIAVLELLKNEEVHGVLGRESLTESAFVAELGARAHVPVISFTAESQGFSHTKSSYFVRMSPDDLYQIKGLAAICQQFGWHNIVVIYEDSRHGNVFMSKLNKEFQEVDIRVGYSSAVSTSADDVYITKGLNKLMTMQTRVFLVHMNTLLGCRLFHLARKAGMMTEGYAWLITDSFSNFLNSEDSSSLEGVLGIRHCVPKSKKLKDFQERWTKNALLMKPEITVMDLNIYGLWAYDTVWALAMAIEKLLPIGQKLLTELSHTKFTGLSGKFELVDGELKPLAFEIFNVIGTGDRTVGYWTPSRGISKILGSISAKELKVIMWPGDTLVPPRGWAIPSNGKLKVGVPKKEGFTEFVKVQVDPLTNQPQVSGFSIDVFIASLQLLPFKLDYEFVPFMNASGHRNGSYADLLHRILDQSYDFVVGDITILADRAAYVDFTLPYTESGVVMVVKNKMSIDMWIFLKPLRWDLWLAIIVACIFIEVVPRLMERERNSTDAGSSMPRGQQVGLFVFPIAALAFPERNMVSNNWSRFVLVVWLFVAFILMQSYTAKLSSIFTVDQLEFSFSEEYYVGHQHGSFTRDFLINELHLNESKLRSYTRFEDYHDAMSRGSRKGGIDAIVGETPYMKLFLNRYGSEYRMVGRTYKTQGFGFAFPIGSPLVSYFSRAILDITQGPNMTTIEQKNLGPGYPSDSVDRDDPNLTAYNFGGLFIIICSAAIFSLFCSETSVGQRFTTTASHYGQRCCCSFPIFRGKESSVHSVSDTDASGESSSEEANEIQESKTNTSDRPEEVEVLESSSEDVSAGEVGSS</sequence>
<dbReference type="OrthoDB" id="5984008at2759"/>
<feature type="signal peptide" evidence="16">
    <location>
        <begin position="1"/>
        <end position="32"/>
    </location>
</feature>
<dbReference type="Pfam" id="PF10613">
    <property type="entry name" value="Lig_chan-Glu_bd"/>
    <property type="match status" value="1"/>
</dbReference>
<keyword evidence="11 13" id="KW-1071">Ligand-gated ion channel</keyword>
<dbReference type="InterPro" id="IPR019594">
    <property type="entry name" value="Glu/Gly-bd"/>
</dbReference>
<accession>A0A068U434</accession>
<keyword evidence="12 13" id="KW-0407">Ion channel</keyword>
<evidence type="ECO:0000313" key="19">
    <source>
        <dbReference type="Proteomes" id="UP000295252"/>
    </source>
</evidence>
<comment type="subcellular location">
    <subcellularLocation>
        <location evidence="1">Membrane</location>
        <topology evidence="1">Multi-pass membrane protein</topology>
    </subcellularLocation>
</comment>
<dbReference type="Gramene" id="CDP02929">
    <property type="protein sequence ID" value="CDP02929"/>
    <property type="gene ID" value="GSCOC_T00041352001"/>
</dbReference>
<dbReference type="InParanoid" id="A0A068U434"/>
<dbReference type="SUPFAM" id="SSF53850">
    <property type="entry name" value="Periplasmic binding protein-like II"/>
    <property type="match status" value="1"/>
</dbReference>
<organism evidence="18 19">
    <name type="scientific">Coffea canephora</name>
    <name type="common">Robusta coffee</name>
    <dbReference type="NCBI Taxonomy" id="49390"/>
    <lineage>
        <taxon>Eukaryota</taxon>
        <taxon>Viridiplantae</taxon>
        <taxon>Streptophyta</taxon>
        <taxon>Embryophyta</taxon>
        <taxon>Tracheophyta</taxon>
        <taxon>Spermatophyta</taxon>
        <taxon>Magnoliopsida</taxon>
        <taxon>eudicotyledons</taxon>
        <taxon>Gunneridae</taxon>
        <taxon>Pentapetalae</taxon>
        <taxon>asterids</taxon>
        <taxon>lamiids</taxon>
        <taxon>Gentianales</taxon>
        <taxon>Rubiaceae</taxon>
        <taxon>Ixoroideae</taxon>
        <taxon>Gardenieae complex</taxon>
        <taxon>Bertiereae - Coffeeae clade</taxon>
        <taxon>Coffeeae</taxon>
        <taxon>Coffea</taxon>
    </lineage>
</organism>
<dbReference type="Gene3D" id="1.10.287.70">
    <property type="match status" value="1"/>
</dbReference>
<evidence type="ECO:0000256" key="9">
    <source>
        <dbReference type="ARBA" id="ARBA00023170"/>
    </source>
</evidence>
<evidence type="ECO:0000256" key="5">
    <source>
        <dbReference type="ARBA" id="ARBA00022729"/>
    </source>
</evidence>
<dbReference type="GO" id="GO:0016020">
    <property type="term" value="C:membrane"/>
    <property type="evidence" value="ECO:0007669"/>
    <property type="project" value="UniProtKB-SubCell"/>
</dbReference>
<keyword evidence="10" id="KW-0325">Glycoprotein</keyword>
<evidence type="ECO:0000259" key="17">
    <source>
        <dbReference type="SMART" id="SM00079"/>
    </source>
</evidence>
<evidence type="ECO:0000256" key="13">
    <source>
        <dbReference type="PIRNR" id="PIRNR037090"/>
    </source>
</evidence>
<evidence type="ECO:0000256" key="10">
    <source>
        <dbReference type="ARBA" id="ARBA00023180"/>
    </source>
</evidence>
<reference evidence="19" key="1">
    <citation type="journal article" date="2014" name="Science">
        <title>The coffee genome provides insight into the convergent evolution of caffeine biosynthesis.</title>
        <authorList>
            <person name="Denoeud F."/>
            <person name="Carretero-Paulet L."/>
            <person name="Dereeper A."/>
            <person name="Droc G."/>
            <person name="Guyot R."/>
            <person name="Pietrella M."/>
            <person name="Zheng C."/>
            <person name="Alberti A."/>
            <person name="Anthony F."/>
            <person name="Aprea G."/>
            <person name="Aury J.M."/>
            <person name="Bento P."/>
            <person name="Bernard M."/>
            <person name="Bocs S."/>
            <person name="Campa C."/>
            <person name="Cenci A."/>
            <person name="Combes M.C."/>
            <person name="Crouzillat D."/>
            <person name="Da Silva C."/>
            <person name="Daddiego L."/>
            <person name="De Bellis F."/>
            <person name="Dussert S."/>
            <person name="Garsmeur O."/>
            <person name="Gayraud T."/>
            <person name="Guignon V."/>
            <person name="Jahn K."/>
            <person name="Jamilloux V."/>
            <person name="Joet T."/>
            <person name="Labadie K."/>
            <person name="Lan T."/>
            <person name="Leclercq J."/>
            <person name="Lepelley M."/>
            <person name="Leroy T."/>
            <person name="Li L.T."/>
            <person name="Librado P."/>
            <person name="Lopez L."/>
            <person name="Munoz A."/>
            <person name="Noel B."/>
            <person name="Pallavicini A."/>
            <person name="Perrotta G."/>
            <person name="Poncet V."/>
            <person name="Pot D."/>
            <person name="Priyono X."/>
            <person name="Rigoreau M."/>
            <person name="Rouard M."/>
            <person name="Rozas J."/>
            <person name="Tranchant-Dubreuil C."/>
            <person name="VanBuren R."/>
            <person name="Zhang Q."/>
            <person name="Andrade A.C."/>
            <person name="Argout X."/>
            <person name="Bertrand B."/>
            <person name="de Kochko A."/>
            <person name="Graziosi G."/>
            <person name="Henry R.J."/>
            <person name="Jayarama X."/>
            <person name="Ming R."/>
            <person name="Nagai C."/>
            <person name="Rounsley S."/>
            <person name="Sankoff D."/>
            <person name="Giuliano G."/>
            <person name="Albert V.A."/>
            <person name="Wincker P."/>
            <person name="Lashermes P."/>
        </authorList>
    </citation>
    <scope>NUCLEOTIDE SEQUENCE [LARGE SCALE GENOMIC DNA]</scope>
    <source>
        <strain evidence="19">cv. DH200-94</strain>
    </source>
</reference>
<feature type="domain" description="Ionotropic glutamate receptor C-terminal" evidence="17">
    <location>
        <begin position="466"/>
        <end position="810"/>
    </location>
</feature>
<evidence type="ECO:0000256" key="7">
    <source>
        <dbReference type="ARBA" id="ARBA00023065"/>
    </source>
</evidence>
<dbReference type="AlphaFoldDB" id="A0A068U434"/>
<dbReference type="Pfam" id="PF00060">
    <property type="entry name" value="Lig_chan"/>
    <property type="match status" value="1"/>
</dbReference>
<dbReference type="GO" id="GO:0015276">
    <property type="term" value="F:ligand-gated monoatomic ion channel activity"/>
    <property type="evidence" value="ECO:0007669"/>
    <property type="project" value="InterPro"/>
</dbReference>
<comment type="function">
    <text evidence="13">Glutamate-gated receptor that probably acts as non-selective cation channel.</text>
</comment>
<feature type="compositionally biased region" description="Low complexity" evidence="14">
    <location>
        <begin position="882"/>
        <end position="892"/>
    </location>
</feature>
<evidence type="ECO:0000256" key="11">
    <source>
        <dbReference type="ARBA" id="ARBA00023286"/>
    </source>
</evidence>
<keyword evidence="5 16" id="KW-0732">Signal</keyword>
<dbReference type="Gene3D" id="3.40.50.2300">
    <property type="match status" value="2"/>
</dbReference>
<dbReference type="OMA" id="FRISVCE"/>
<proteinExistence type="inferred from homology"/>
<keyword evidence="19" id="KW-1185">Reference proteome</keyword>
<feature type="chain" id="PRO_5001654472" description="Glutamate receptor" evidence="16">
    <location>
        <begin position="33"/>
        <end position="932"/>
    </location>
</feature>
<dbReference type="PANTHER" id="PTHR34836">
    <property type="entry name" value="OS06G0188250 PROTEIN"/>
    <property type="match status" value="1"/>
</dbReference>
<dbReference type="Pfam" id="PF01094">
    <property type="entry name" value="ANF_receptor"/>
    <property type="match status" value="1"/>
</dbReference>
<dbReference type="STRING" id="49390.A0A068U434"/>
<dbReference type="Proteomes" id="UP000295252">
    <property type="component" value="Chromosome VIII"/>
</dbReference>
<evidence type="ECO:0000256" key="8">
    <source>
        <dbReference type="ARBA" id="ARBA00023136"/>
    </source>
</evidence>
<dbReference type="InterPro" id="IPR001828">
    <property type="entry name" value="ANF_lig-bd_rcpt"/>
</dbReference>
<dbReference type="CDD" id="cd19990">
    <property type="entry name" value="PBP1_GABAb_receptor_plant"/>
    <property type="match status" value="1"/>
</dbReference>
<dbReference type="InterPro" id="IPR028082">
    <property type="entry name" value="Peripla_BP_I"/>
</dbReference>
<gene>
    <name evidence="18" type="ORF">GSCOC_T00041352001</name>
</gene>
<dbReference type="EMBL" id="HG739093">
    <property type="protein sequence ID" value="CDP02929.1"/>
    <property type="molecule type" value="Genomic_DNA"/>
</dbReference>
<keyword evidence="7 13" id="KW-0406">Ion transport</keyword>
<keyword evidence="8 13" id="KW-0472">Membrane</keyword>
<dbReference type="SUPFAM" id="SSF53822">
    <property type="entry name" value="Periplasmic binding protein-like I"/>
    <property type="match status" value="1"/>
</dbReference>
<evidence type="ECO:0000256" key="6">
    <source>
        <dbReference type="ARBA" id="ARBA00022989"/>
    </source>
</evidence>
<feature type="region of interest" description="Disordered" evidence="14">
    <location>
        <begin position="881"/>
        <end position="932"/>
    </location>
</feature>
<evidence type="ECO:0000256" key="16">
    <source>
        <dbReference type="SAM" id="SignalP"/>
    </source>
</evidence>
<keyword evidence="4 15" id="KW-0812">Transmembrane</keyword>
<dbReference type="Gene3D" id="3.40.190.10">
    <property type="entry name" value="Periplasmic binding protein-like II"/>
    <property type="match status" value="1"/>
</dbReference>
<evidence type="ECO:0000256" key="12">
    <source>
        <dbReference type="ARBA" id="ARBA00023303"/>
    </source>
</evidence>
<evidence type="ECO:0000313" key="18">
    <source>
        <dbReference type="EMBL" id="CDP02929.1"/>
    </source>
</evidence>
<dbReference type="PhylomeDB" id="A0A068U434"/>
<feature type="transmembrane region" description="Helical" evidence="15">
    <location>
        <begin position="655"/>
        <end position="674"/>
    </location>
</feature>
<dbReference type="InterPro" id="IPR015683">
    <property type="entry name" value="Ionotropic_Glu_rcpt"/>
</dbReference>
<dbReference type="PIRSF" id="PIRSF037090">
    <property type="entry name" value="Iontro_Glu-like_rcpt_pln"/>
    <property type="match status" value="1"/>
</dbReference>
<dbReference type="InterPro" id="IPR017103">
    <property type="entry name" value="Iontropic_Glu_rcpt_pln"/>
</dbReference>
<evidence type="ECO:0000256" key="3">
    <source>
        <dbReference type="ARBA" id="ARBA00022448"/>
    </source>
</evidence>
<dbReference type="InterPro" id="IPR001320">
    <property type="entry name" value="Iontro_rcpt_C"/>
</dbReference>
<evidence type="ECO:0000256" key="1">
    <source>
        <dbReference type="ARBA" id="ARBA00004141"/>
    </source>
</evidence>
<evidence type="ECO:0000256" key="14">
    <source>
        <dbReference type="SAM" id="MobiDB-lite"/>
    </source>
</evidence>
<dbReference type="SMART" id="SM00079">
    <property type="entry name" value="PBPe"/>
    <property type="match status" value="1"/>
</dbReference>
<feature type="transmembrane region" description="Helical" evidence="15">
    <location>
        <begin position="826"/>
        <end position="846"/>
    </location>
</feature>
<dbReference type="FunFam" id="3.40.50.2300:FF:000081">
    <property type="entry name" value="Glutamate receptor"/>
    <property type="match status" value="1"/>
</dbReference>
<evidence type="ECO:0000256" key="2">
    <source>
        <dbReference type="ARBA" id="ARBA00008685"/>
    </source>
</evidence>
<feature type="transmembrane region" description="Helical" evidence="15">
    <location>
        <begin position="592"/>
        <end position="612"/>
    </location>
</feature>
<dbReference type="CDD" id="cd13686">
    <property type="entry name" value="GluR_Plant"/>
    <property type="match status" value="1"/>
</dbReference>
<comment type="similarity">
    <text evidence="2 13">Belongs to the glutamate-gated ion channel (TC 1.A.10.1) family.</text>
</comment>
<dbReference type="FunFam" id="3.40.190.10:FF:000103">
    <property type="entry name" value="Glutamate receptor"/>
    <property type="match status" value="1"/>
</dbReference>
<name>A0A068U434_COFCA</name>